<dbReference type="Gene3D" id="2.60.40.10">
    <property type="entry name" value="Immunoglobulins"/>
    <property type="match status" value="6"/>
</dbReference>
<dbReference type="PRINTS" id="PR00723">
    <property type="entry name" value="SUBTILISIN"/>
</dbReference>
<evidence type="ECO:0000256" key="11">
    <source>
        <dbReference type="SAM" id="SignalP"/>
    </source>
</evidence>
<keyword evidence="4" id="KW-0963">Cytoplasm</keyword>
<dbReference type="InterPro" id="IPR015943">
    <property type="entry name" value="WD40/YVTN_repeat-like_dom_sf"/>
</dbReference>
<dbReference type="InterPro" id="IPR036852">
    <property type="entry name" value="Peptidase_S8/S53_dom_sf"/>
</dbReference>
<evidence type="ECO:0000256" key="1">
    <source>
        <dbReference type="ARBA" id="ARBA00004138"/>
    </source>
</evidence>
<dbReference type="InterPro" id="IPR036116">
    <property type="entry name" value="FN3_sf"/>
</dbReference>
<feature type="chain" id="PRO_5037662947" evidence="11">
    <location>
        <begin position="20"/>
        <end position="2521"/>
    </location>
</feature>
<dbReference type="InterPro" id="IPR053879">
    <property type="entry name" value="HYDIN_VesB_CFA65-like_Ig"/>
</dbReference>
<keyword evidence="6 10" id="KW-0378">Hydrolase</keyword>
<protein>
    <submittedName>
        <fullName evidence="13">S8 family serine peptidase</fullName>
    </submittedName>
</protein>
<dbReference type="NCBIfam" id="NF012200">
    <property type="entry name" value="choice_anch_D"/>
    <property type="match status" value="3"/>
</dbReference>
<gene>
    <name evidence="13" type="ORF">JR347_17715</name>
</gene>
<keyword evidence="5 10" id="KW-0645">Protease</keyword>
<dbReference type="InterPro" id="IPR029062">
    <property type="entry name" value="Class_I_gatase-like"/>
</dbReference>
<evidence type="ECO:0000259" key="12">
    <source>
        <dbReference type="PROSITE" id="PS50853"/>
    </source>
</evidence>
<evidence type="ECO:0000256" key="5">
    <source>
        <dbReference type="ARBA" id="ARBA00022670"/>
    </source>
</evidence>
<feature type="signal peptide" evidence="11">
    <location>
        <begin position="1"/>
        <end position="19"/>
    </location>
</feature>
<evidence type="ECO:0000256" key="9">
    <source>
        <dbReference type="ARBA" id="ARBA00023273"/>
    </source>
</evidence>
<dbReference type="SUPFAM" id="SSF49265">
    <property type="entry name" value="Fibronectin type III"/>
    <property type="match status" value="1"/>
</dbReference>
<dbReference type="PROSITE" id="PS00138">
    <property type="entry name" value="SUBTILASE_SER"/>
    <property type="match status" value="1"/>
</dbReference>
<dbReference type="PROSITE" id="PS51892">
    <property type="entry name" value="SUBTILASE"/>
    <property type="match status" value="1"/>
</dbReference>
<dbReference type="InterPro" id="IPR022398">
    <property type="entry name" value="Peptidase_S8_His-AS"/>
</dbReference>
<dbReference type="EMBL" id="CP070608">
    <property type="protein sequence ID" value="QSE97395.1"/>
    <property type="molecule type" value="Genomic_DNA"/>
</dbReference>
<comment type="subcellular location">
    <subcellularLocation>
        <location evidence="1">Cell projection</location>
        <location evidence="1">Cilium</location>
    </subcellularLocation>
    <subcellularLocation>
        <location evidence="2">Cytoplasm</location>
    </subcellularLocation>
</comment>
<dbReference type="PROSITE" id="PS00137">
    <property type="entry name" value="SUBTILASE_HIS"/>
    <property type="match status" value="1"/>
</dbReference>
<evidence type="ECO:0000313" key="14">
    <source>
        <dbReference type="Proteomes" id="UP000662783"/>
    </source>
</evidence>
<dbReference type="Proteomes" id="UP000662783">
    <property type="component" value="Chromosome"/>
</dbReference>
<dbReference type="GO" id="GO:0004252">
    <property type="term" value="F:serine-type endopeptidase activity"/>
    <property type="evidence" value="ECO:0007669"/>
    <property type="project" value="UniProtKB-UniRule"/>
</dbReference>
<dbReference type="InterPro" id="IPR026444">
    <property type="entry name" value="Secre_tail"/>
</dbReference>
<feature type="active site" description="Charge relay system" evidence="10">
    <location>
        <position position="442"/>
    </location>
</feature>
<reference evidence="13" key="1">
    <citation type="submission" date="2021-02" db="EMBL/GenBank/DDBJ databases">
        <title>Fulvivirga sp. S481 isolated from sea water.</title>
        <authorList>
            <person name="Bae S.S."/>
            <person name="Baek K."/>
        </authorList>
    </citation>
    <scope>NUCLEOTIDE SEQUENCE</scope>
    <source>
        <strain evidence="13">S481</strain>
    </source>
</reference>
<evidence type="ECO:0000256" key="10">
    <source>
        <dbReference type="PROSITE-ProRule" id="PRU01240"/>
    </source>
</evidence>
<dbReference type="Pfam" id="PF18962">
    <property type="entry name" value="Por_Secre_tail"/>
    <property type="match status" value="1"/>
</dbReference>
<dbReference type="InterPro" id="IPR011047">
    <property type="entry name" value="Quinoprotein_ADH-like_sf"/>
</dbReference>
<keyword evidence="11" id="KW-0732">Signal</keyword>
<feature type="domain" description="Fibronectin type-III" evidence="12">
    <location>
        <begin position="512"/>
        <end position="616"/>
    </location>
</feature>
<dbReference type="Gene3D" id="3.40.50.200">
    <property type="entry name" value="Peptidase S8/S53 domain"/>
    <property type="match status" value="1"/>
</dbReference>
<feature type="active site" description="Charge relay system" evidence="10">
    <location>
        <position position="262"/>
    </location>
</feature>
<dbReference type="InterPro" id="IPR015500">
    <property type="entry name" value="Peptidase_S8_subtilisin-rel"/>
</dbReference>
<dbReference type="SUPFAM" id="SSF82171">
    <property type="entry name" value="DPP6 N-terminal domain-like"/>
    <property type="match status" value="1"/>
</dbReference>
<evidence type="ECO:0000256" key="6">
    <source>
        <dbReference type="ARBA" id="ARBA00022801"/>
    </source>
</evidence>
<name>A0A974WG28_9BACT</name>
<keyword evidence="8" id="KW-0969">Cilium</keyword>
<dbReference type="SUPFAM" id="SSF52743">
    <property type="entry name" value="Subtilisin-like"/>
    <property type="match status" value="1"/>
</dbReference>
<proteinExistence type="inferred from homology"/>
<dbReference type="PROSITE" id="PS50853">
    <property type="entry name" value="FN3"/>
    <property type="match status" value="1"/>
</dbReference>
<dbReference type="SUPFAM" id="SSF52317">
    <property type="entry name" value="Class I glutamine amidotransferase-like"/>
    <property type="match status" value="1"/>
</dbReference>
<dbReference type="Pfam" id="PF22544">
    <property type="entry name" value="HYDIN_VesB_CFA65-like_Ig"/>
    <property type="match status" value="3"/>
</dbReference>
<evidence type="ECO:0000256" key="7">
    <source>
        <dbReference type="ARBA" id="ARBA00022825"/>
    </source>
</evidence>
<dbReference type="PANTHER" id="PTHR43399:SF4">
    <property type="entry name" value="CELL WALL-ASSOCIATED PROTEASE"/>
    <property type="match status" value="1"/>
</dbReference>
<dbReference type="InterPro" id="IPR000209">
    <property type="entry name" value="Peptidase_S8/S53_dom"/>
</dbReference>
<evidence type="ECO:0000256" key="2">
    <source>
        <dbReference type="ARBA" id="ARBA00004496"/>
    </source>
</evidence>
<accession>A0A974WG28</accession>
<keyword evidence="14" id="KW-1185">Reference proteome</keyword>
<keyword evidence="9" id="KW-0966">Cell projection</keyword>
<dbReference type="Pfam" id="PF00082">
    <property type="entry name" value="Peptidase_S8"/>
    <property type="match status" value="1"/>
</dbReference>
<dbReference type="Gene3D" id="2.130.10.10">
    <property type="entry name" value="YVTN repeat-like/Quinoprotein amine dehydrogenase"/>
    <property type="match status" value="1"/>
</dbReference>
<dbReference type="SUPFAM" id="SSF50998">
    <property type="entry name" value="Quinoprotein alcohol dehydrogenase-like"/>
    <property type="match status" value="1"/>
</dbReference>
<dbReference type="GO" id="GO:0005737">
    <property type="term" value="C:cytoplasm"/>
    <property type="evidence" value="ECO:0007669"/>
    <property type="project" value="UniProtKB-SubCell"/>
</dbReference>
<comment type="similarity">
    <text evidence="3 10">Belongs to the peptidase S8 family.</text>
</comment>
<evidence type="ECO:0000256" key="3">
    <source>
        <dbReference type="ARBA" id="ARBA00011073"/>
    </source>
</evidence>
<organism evidence="13 14">
    <name type="scientific">Fulvivirga lutea</name>
    <dbReference type="NCBI Taxonomy" id="2810512"/>
    <lineage>
        <taxon>Bacteria</taxon>
        <taxon>Pseudomonadati</taxon>
        <taxon>Bacteroidota</taxon>
        <taxon>Cytophagia</taxon>
        <taxon>Cytophagales</taxon>
        <taxon>Fulvivirgaceae</taxon>
        <taxon>Fulvivirga</taxon>
    </lineage>
</organism>
<feature type="active site" description="Charge relay system" evidence="10">
    <location>
        <position position="205"/>
    </location>
</feature>
<sequence length="2521" mass="272045">MVRNTLFILLMMCSLVGYTQNENLASTNVFRIKLKPQYATILEKNPNKSTPNLAKAQTGISSLDALNSKNNISFLKPVFTKGGKFEARRRKFGLHLWYEVHIAPESSTNFDNVISQYKEEISITNVEPVYKKANYRIDGVPYGPIEIKNKNTVSLNSVFNDPRIGEQWHYDNNGQTSGTVDADIDLPEAWDVNSGSSEVIVSIHDGGIDYDHEDLYDNMWVNEAELNGSNGVDDDGNGYVDDIYGYNFVYDEGNVIPDVDGHGTHVAGTVAAVNNNGIGVAGVAGGGNGNSGVSLMSCQVFVSGGGGFAESYAYAADNGAVISQNSWGYTSPGTFEQSVLDAIDYFIANAGYDEVGNPVGPMQGGLVIFASGNDDDNGQYYPGYYEPILAVAATNHNDQKSYYSNYGSWVDIAAPGGETFTTTEGVLSTLPNNSYGFFQGTSMACPHVSGVAALIVSEYGGSGLTPDQVRFRLTETVDDIDGANPSYVGQLGSGRMNAFAALLTDDGIAPDAIVDLVAGEIRHDQITLNWTAPIDVDNGSASLYEIRVSSTPISEGNFSSAQLLTSMSAQLAGSMEEFIVDELNATTTYYFAIKSFDFFSNESEISNLLEVTTSNPPIIEVSPLTLNETLYTGEFSTQFVTISNEGEGVLEYTLALSPQGFTPTKTILNESPIFEGLDKPHAKSYVSENQKIYQEGSFIHNTTLSSELMSVEELTEILNNLNESFTEITELIPNSYDFSGGESGNSISDGGNDMYDGGNRISTNLGSDISYTGSNVQSSFAFGSESYFTAKFPGLFILSADINNINYFEITGNLGADGGGSMDAAVLSISKGGRNYLGFVKRVYGTSDPSVNHLIIVEDNGSVNHEFSTDTDNDYHRILDLNNISRIHYLLYAGASGGYIDNSDALQIMSAYLELVDVTSGVTIDEISGTVSAGMSNQVPITFDARGIDPGQYLNDIIISSNDVATGDVTVTTELNVEGAPNLITNSELIDLGNVFINIEQDTAFYIINNGNEQLEISNITSASPDMAVGVTTATVLPSDSIYIPVSYSISTLGDFEIALSIASNDANDPIVEFIIGGTAIEPPVISIDPVSLTENLFTGEQSTQAIEITNSGASELAFNLNFSSVSVNTTQNIVSDKFLTEEIVKGSTSEIVTNTLVNPSTDNFGQSNILVIQNRAAWGLDLAEFFLESFSINADVINSSSISSTNLSGYDLIITSGGQTDSYYQDITNNVALFENFVTNGGHIQYQLATMGIDAVLAGGVVSEYGNNENFNVITDLNHPISASLPEVLEGNSANHNILSNLPINSTIISQTASSGLPTTVEYNLGRGKVVATGMTWEFLWINNYNSAMMLVNASEYMLSSNSSIIYSETQEGIIAPNSSTIIEILFDATGLNGGTYESIMNIVSNDPYNTLIDLPITLNVTGAADVQIDENNLNFGELFVGATKRDSVLISNVGTDELTFSSISNSISEFDLTIGDLNIPAGGSEYIYVEFTPSSAINYSDEIILNSNDPDESSLIISLEGIGLEPPIINVNPTSFNENLFTGDQVSRTITITNTGGSTLLIGKSARTSSVNNTIEAVYDNNPYLELKSEYDDFVQLESNNITMESNSGGRLFALNSINSEIVELDLESGDIINSFMAPESISLGPDGLAFDGNYLYFVNSFGSGNIYQLDASDGTILNSKNIGGNLFDALGFSGEYIYALDYGSDLIYIIDYELAEIVTTLNLGVPIGGGLSFGGDRETFFVNDFGNTIYEVNTSGEVLNSFQPPSSIYGLGYSNAGNVLFASASTSNTIFVIEPNTGEVLYSVEAASSSALAADEAGSSWISFNPKSGEVEPGNSFEILVEFDATGLEGGVYESIINIESNDPLNPLVEVPVTLNVTGAPNIQLSTTEINFEDIFMTTSKIDSLIIQNSGSEVLNISQVNIPEGFEVQYEFQQMPIGSEQKMYITFNPQDAKLYSGEIEIVSDDPDSPSVTIDVSGLGLNVPVIDVNKSLVLESLISNQSSTRSITLLNTGQGNLEYSIRIQNDERDGSNGGRNGSTIGFYADSTRYTKSPEGLESLVGLNGIGDTLLIANSFYPNTTGMVSVGSELYIVSYLSRELIVYNTESGTETERFTIHLEPYGIAWDGEYLWIGDYVGNVYGYALNGQLIGSFSMPFSTYPSITWHGGNFIANPIFTYNPLVFEIDNSGAILAQYSSDNLSGELNNLVYSNYEDVFIGLDNSYNKIFSFRMSSSQVEVIEAINYDSYQFGYSISHNGDDLMYLSWDGDYLLIDDGIQQLVWLEINPKSGNISSNGSQQIELLFNGTGLDEGEYKALLTIVSNDPSTPVLTVSVVLNICANEADEPVSLISPIDDHEIILGDGKLLVDLDEHFNASTDIDFQTSVNNQEIGIIEINGPILSYLAENIGNVTIEVEAFDEQCGKASDAFDISVIEVTSLKDNSSELIFYPNPVGDRLVISGLDGRYKSIKIVNMNGIKLEERVLDTTTTEINIETSNYNPGVYMLIMLGENDLQEKIRIVVMH</sequence>
<evidence type="ECO:0000256" key="8">
    <source>
        <dbReference type="ARBA" id="ARBA00023069"/>
    </source>
</evidence>
<dbReference type="PANTHER" id="PTHR43399">
    <property type="entry name" value="SUBTILISIN-RELATED"/>
    <property type="match status" value="1"/>
</dbReference>
<dbReference type="CDD" id="cd00063">
    <property type="entry name" value="FN3"/>
    <property type="match status" value="1"/>
</dbReference>
<dbReference type="InterPro" id="IPR051048">
    <property type="entry name" value="Peptidase_S8/S53_subtilisin"/>
</dbReference>
<dbReference type="NCBIfam" id="TIGR04183">
    <property type="entry name" value="Por_Secre_tail"/>
    <property type="match status" value="1"/>
</dbReference>
<keyword evidence="7 10" id="KW-0720">Serine protease</keyword>
<dbReference type="RefSeq" id="WP_205721906.1">
    <property type="nucleotide sequence ID" value="NZ_CP070608.1"/>
</dbReference>
<dbReference type="InterPro" id="IPR003961">
    <property type="entry name" value="FN3_dom"/>
</dbReference>
<evidence type="ECO:0000313" key="13">
    <source>
        <dbReference type="EMBL" id="QSE97395.1"/>
    </source>
</evidence>
<evidence type="ECO:0000256" key="4">
    <source>
        <dbReference type="ARBA" id="ARBA00022490"/>
    </source>
</evidence>
<dbReference type="KEGG" id="fuv:JR347_17715"/>
<dbReference type="InterPro" id="IPR023828">
    <property type="entry name" value="Peptidase_S8_Ser-AS"/>
</dbReference>
<dbReference type="InterPro" id="IPR013783">
    <property type="entry name" value="Ig-like_fold"/>
</dbReference>
<dbReference type="GO" id="GO:0006508">
    <property type="term" value="P:proteolysis"/>
    <property type="evidence" value="ECO:0007669"/>
    <property type="project" value="UniProtKB-KW"/>
</dbReference>